<dbReference type="Gene3D" id="3.40.50.10420">
    <property type="entry name" value="NagB/RpiA/CoA transferase-like"/>
    <property type="match status" value="1"/>
</dbReference>
<dbReference type="PANTHER" id="PTHR23407">
    <property type="entry name" value="ATPASE INHIBITOR/5-FORMYLTETRAHYDROFOLATE CYCLO-LIGASE"/>
    <property type="match status" value="1"/>
</dbReference>
<gene>
    <name evidence="2" type="ORF">SRAS04492_LOCUS1569</name>
</gene>
<protein>
    <recommendedName>
        <fullName evidence="3">5-formyltetrahydrofolate cyclo-ligase</fullName>
    </recommendedName>
</protein>
<reference evidence="2" key="1">
    <citation type="submission" date="2021-01" db="EMBL/GenBank/DDBJ databases">
        <authorList>
            <person name="Corre E."/>
            <person name="Pelletier E."/>
            <person name="Niang G."/>
            <person name="Scheremetjew M."/>
            <person name="Finn R."/>
            <person name="Kale V."/>
            <person name="Holt S."/>
            <person name="Cochrane G."/>
            <person name="Meng A."/>
            <person name="Brown T."/>
            <person name="Cohen L."/>
        </authorList>
    </citation>
    <scope>NUCLEOTIDE SEQUENCE</scope>
    <source>
        <strain evidence="2">Ras09</strain>
    </source>
</reference>
<sequence>MNILPVMRELISNQRDFKFNHSLPVVVESGQPLEFREYKWGDNLVKSHLFSVMEPSADKQKVYPQVMIVPLMGFQNDCHRIGYGGGFYDRSIEQMKEIYKGKILMIGVAFEAQKFDLFKKSAAESDIWRENQCSKIERMRLKFENNQNIKWVQLDTDQPLDYIVTEKQIYKKD</sequence>
<dbReference type="SUPFAM" id="SSF100950">
    <property type="entry name" value="NagB/RpiA/CoA transferase-like"/>
    <property type="match status" value="1"/>
</dbReference>
<keyword evidence="1" id="KW-0067">ATP-binding</keyword>
<proteinExistence type="predicted"/>
<keyword evidence="1" id="KW-0547">Nucleotide-binding</keyword>
<dbReference type="InterPro" id="IPR024185">
    <property type="entry name" value="FTHF_cligase-like_sf"/>
</dbReference>
<dbReference type="EMBL" id="HBIA01003055">
    <property type="protein sequence ID" value="CAE0229785.1"/>
    <property type="molecule type" value="Transcribed_RNA"/>
</dbReference>
<evidence type="ECO:0000313" key="2">
    <source>
        <dbReference type="EMBL" id="CAE0229785.1"/>
    </source>
</evidence>
<name>A0A7S3CLG2_9SPIT</name>
<dbReference type="GO" id="GO:0005524">
    <property type="term" value="F:ATP binding"/>
    <property type="evidence" value="ECO:0007669"/>
    <property type="project" value="UniProtKB-KW"/>
</dbReference>
<feature type="binding site" evidence="1">
    <location>
        <begin position="80"/>
        <end position="88"/>
    </location>
    <ligand>
        <name>ATP</name>
        <dbReference type="ChEBI" id="CHEBI:30616"/>
    </ligand>
</feature>
<organism evidence="2">
    <name type="scientific">Strombidium rassoulzadegani</name>
    <dbReference type="NCBI Taxonomy" id="1082188"/>
    <lineage>
        <taxon>Eukaryota</taxon>
        <taxon>Sar</taxon>
        <taxon>Alveolata</taxon>
        <taxon>Ciliophora</taxon>
        <taxon>Intramacronucleata</taxon>
        <taxon>Spirotrichea</taxon>
        <taxon>Oligotrichia</taxon>
        <taxon>Strombidiidae</taxon>
        <taxon>Strombidium</taxon>
    </lineage>
</organism>
<dbReference type="InterPro" id="IPR037171">
    <property type="entry name" value="NagB/RpiA_transferase-like"/>
</dbReference>
<dbReference type="AlphaFoldDB" id="A0A7S3CLG2"/>
<evidence type="ECO:0008006" key="3">
    <source>
        <dbReference type="Google" id="ProtNLM"/>
    </source>
</evidence>
<dbReference type="PANTHER" id="PTHR23407:SF11">
    <property type="entry name" value="CHROMOSOME UNDETERMINED SCAFFOLD_24, WHOLE GENOME SHOTGUN SEQUENCE"/>
    <property type="match status" value="1"/>
</dbReference>
<dbReference type="GO" id="GO:0009396">
    <property type="term" value="P:folic acid-containing compound biosynthetic process"/>
    <property type="evidence" value="ECO:0007669"/>
    <property type="project" value="TreeGrafter"/>
</dbReference>
<accession>A0A7S3CLG2</accession>
<dbReference type="GO" id="GO:0030272">
    <property type="term" value="F:5-formyltetrahydrofolate cyclo-ligase activity"/>
    <property type="evidence" value="ECO:0007669"/>
    <property type="project" value="TreeGrafter"/>
</dbReference>
<dbReference type="Pfam" id="PF01812">
    <property type="entry name" value="5-FTHF_cyc-lig"/>
    <property type="match status" value="1"/>
</dbReference>
<dbReference type="InterPro" id="IPR002698">
    <property type="entry name" value="FTHF_cligase"/>
</dbReference>
<evidence type="ECO:0000256" key="1">
    <source>
        <dbReference type="PIRSR" id="PIRSR006806-1"/>
    </source>
</evidence>
<dbReference type="GO" id="GO:0035999">
    <property type="term" value="P:tetrahydrofolate interconversion"/>
    <property type="evidence" value="ECO:0007669"/>
    <property type="project" value="TreeGrafter"/>
</dbReference>